<sequence length="111" mass="11938">MRTPHVAPAAAYECSERAPVTHTILISDERDEQGSATTWTFPMGLPQSMGLAVVSLVDTAPGDLEAVPSVEVHASHREAIKAYLIPGKLVIDTKGVALKRNELTGLYELDL</sequence>
<organism evidence="1 2">
    <name type="scientific">Pseudomonas putida</name>
    <name type="common">Arthrobacter siderocapsulatus</name>
    <dbReference type="NCBI Taxonomy" id="303"/>
    <lineage>
        <taxon>Bacteria</taxon>
        <taxon>Pseudomonadati</taxon>
        <taxon>Pseudomonadota</taxon>
        <taxon>Gammaproteobacteria</taxon>
        <taxon>Pseudomonadales</taxon>
        <taxon>Pseudomonadaceae</taxon>
        <taxon>Pseudomonas</taxon>
    </lineage>
</organism>
<name>A0A7V8EFQ5_PSEPU</name>
<dbReference type="Proteomes" id="UP000442695">
    <property type="component" value="Unassembled WGS sequence"/>
</dbReference>
<dbReference type="AlphaFoldDB" id="A0A7V8EFQ5"/>
<comment type="caution">
    <text evidence="1">The sequence shown here is derived from an EMBL/GenBank/DDBJ whole genome shotgun (WGS) entry which is preliminary data.</text>
</comment>
<dbReference type="RefSeq" id="WP_156859135.1">
    <property type="nucleotide sequence ID" value="NZ_WOWR01000018.1"/>
</dbReference>
<gene>
    <name evidence="1" type="ORF">GN299_15160</name>
</gene>
<proteinExistence type="predicted"/>
<evidence type="ECO:0000313" key="2">
    <source>
        <dbReference type="Proteomes" id="UP000442695"/>
    </source>
</evidence>
<reference evidence="1 2" key="1">
    <citation type="submission" date="2019-12" db="EMBL/GenBank/DDBJ databases">
        <authorList>
            <person name="Woiski C."/>
        </authorList>
    </citation>
    <scope>NUCLEOTIDE SEQUENCE [LARGE SCALE GENOMIC DNA]</scope>
    <source>
        <strain evidence="1 2">BOE100</strain>
    </source>
</reference>
<evidence type="ECO:0000313" key="1">
    <source>
        <dbReference type="EMBL" id="KAF0254008.1"/>
    </source>
</evidence>
<protein>
    <submittedName>
        <fullName evidence="1">Uncharacterized protein</fullName>
    </submittedName>
</protein>
<accession>A0A7V8EFQ5</accession>
<dbReference type="EMBL" id="WOWR01000018">
    <property type="protein sequence ID" value="KAF0254008.1"/>
    <property type="molecule type" value="Genomic_DNA"/>
</dbReference>